<dbReference type="Gene3D" id="1.10.4190.10">
    <property type="entry name" value="Urease accessory protein UreF"/>
    <property type="match status" value="1"/>
</dbReference>
<accession>A0A7Y6TXD4</accession>
<comment type="subcellular location">
    <subcellularLocation>
        <location evidence="3">Cytoplasm</location>
    </subcellularLocation>
</comment>
<dbReference type="Pfam" id="PF01730">
    <property type="entry name" value="UreF"/>
    <property type="match status" value="1"/>
</dbReference>
<keyword evidence="3" id="KW-0963">Cytoplasm</keyword>
<comment type="function">
    <text evidence="3">Required for maturation of urease via the functional incorporation of the urease nickel metallocenter.</text>
</comment>
<dbReference type="GO" id="GO:0005737">
    <property type="term" value="C:cytoplasm"/>
    <property type="evidence" value="ECO:0007669"/>
    <property type="project" value="UniProtKB-SubCell"/>
</dbReference>
<dbReference type="PANTHER" id="PTHR33620">
    <property type="entry name" value="UREASE ACCESSORY PROTEIN F"/>
    <property type="match status" value="1"/>
</dbReference>
<dbReference type="AlphaFoldDB" id="A0A7Y6TXD4"/>
<comment type="subunit">
    <text evidence="3">UreD, UreF and UreG form a complex that acts as a GTP-hydrolysis-dependent molecular chaperone, activating the urease apoprotein by helping to assemble the nickel containing metallocenter of UreC. The UreE protein probably delivers the nickel.</text>
</comment>
<dbReference type="GO" id="GO:0016151">
    <property type="term" value="F:nickel cation binding"/>
    <property type="evidence" value="ECO:0007669"/>
    <property type="project" value="UniProtKB-UniRule"/>
</dbReference>
<evidence type="ECO:0000313" key="5">
    <source>
        <dbReference type="Proteomes" id="UP000529637"/>
    </source>
</evidence>
<comment type="caution">
    <text evidence="4">The sequence shown here is derived from an EMBL/GenBank/DDBJ whole genome shotgun (WGS) entry which is preliminary data.</text>
</comment>
<proteinExistence type="inferred from homology"/>
<protein>
    <recommendedName>
        <fullName evidence="3">Urease accessory protein UreF</fullName>
    </recommendedName>
</protein>
<dbReference type="RefSeq" id="WP_176069793.1">
    <property type="nucleotide sequence ID" value="NZ_JABWMJ010000006.1"/>
</dbReference>
<dbReference type="HAMAP" id="MF_01385">
    <property type="entry name" value="UreF"/>
    <property type="match status" value="1"/>
</dbReference>
<gene>
    <name evidence="3" type="primary">ureF</name>
    <name evidence="4" type="ORF">HQN59_14390</name>
</gene>
<reference evidence="4 5" key="1">
    <citation type="submission" date="2020-06" db="EMBL/GenBank/DDBJ databases">
        <title>Schlegella sp. ID0723 isolated from air conditioner.</title>
        <authorList>
            <person name="Kim D.Y."/>
            <person name="Kim D.-U."/>
        </authorList>
    </citation>
    <scope>NUCLEOTIDE SEQUENCE [LARGE SCALE GENOMIC DNA]</scope>
    <source>
        <strain evidence="4 5">ID0723</strain>
    </source>
</reference>
<evidence type="ECO:0000256" key="3">
    <source>
        <dbReference type="HAMAP-Rule" id="MF_01385"/>
    </source>
</evidence>
<organism evidence="4 5">
    <name type="scientific">Piscinibacter koreensis</name>
    <dbReference type="NCBI Taxonomy" id="2742824"/>
    <lineage>
        <taxon>Bacteria</taxon>
        <taxon>Pseudomonadati</taxon>
        <taxon>Pseudomonadota</taxon>
        <taxon>Betaproteobacteria</taxon>
        <taxon>Burkholderiales</taxon>
        <taxon>Sphaerotilaceae</taxon>
        <taxon>Piscinibacter</taxon>
    </lineage>
</organism>
<dbReference type="Proteomes" id="UP000529637">
    <property type="component" value="Unassembled WGS sequence"/>
</dbReference>
<evidence type="ECO:0000256" key="1">
    <source>
        <dbReference type="ARBA" id="ARBA00022988"/>
    </source>
</evidence>
<evidence type="ECO:0000313" key="4">
    <source>
        <dbReference type="EMBL" id="NUZ06950.1"/>
    </source>
</evidence>
<dbReference type="InterPro" id="IPR038277">
    <property type="entry name" value="UreF_sf"/>
</dbReference>
<dbReference type="EMBL" id="JABWMJ010000006">
    <property type="protein sequence ID" value="NUZ06950.1"/>
    <property type="molecule type" value="Genomic_DNA"/>
</dbReference>
<name>A0A7Y6TXD4_9BURK</name>
<dbReference type="InterPro" id="IPR002639">
    <property type="entry name" value="UreF"/>
</dbReference>
<evidence type="ECO:0000256" key="2">
    <source>
        <dbReference type="ARBA" id="ARBA00023186"/>
    </source>
</evidence>
<dbReference type="PANTHER" id="PTHR33620:SF1">
    <property type="entry name" value="UREASE ACCESSORY PROTEIN F"/>
    <property type="match status" value="1"/>
</dbReference>
<sequence length="282" mass="28834">MHRAEADAARASTASAADATAQAVDAARADGAGAAVACDPDGVRLSGSLPGPSPTLASSALLQLIWLASPALPVGGFSYSEGLERAIDAGHVSDEAGAAAWLVDQLHLVAARSDLPLLAAAFAAWRRGDHAEIAALNGWFASTRDSAESAQQAAQMGRSLAAWLHGLDAGAPGLDALRSLEPAPQWPVAFALCAARIESVGPRDALLACAFGWAENMVQAAVKAMPLGQAAGQRLLAALAREIPAAVEHALALAAAERQAFAPMLGVLSAQHEAQYSRLFRS</sequence>
<keyword evidence="2 3" id="KW-0143">Chaperone</keyword>
<comment type="similarity">
    <text evidence="3">Belongs to the UreF family.</text>
</comment>
<keyword evidence="1 3" id="KW-0996">Nickel insertion</keyword>
<keyword evidence="5" id="KW-1185">Reference proteome</keyword>